<dbReference type="STRING" id="435.A0U92_09705"/>
<dbReference type="Pfam" id="PF07811">
    <property type="entry name" value="TadE"/>
    <property type="match status" value="1"/>
</dbReference>
<keyword evidence="1" id="KW-1133">Transmembrane helix</keyword>
<dbReference type="RefSeq" id="WP_077813051.1">
    <property type="nucleotide sequence ID" value="NZ_CP014692.1"/>
</dbReference>
<gene>
    <name evidence="3" type="ORF">A0U92_09705</name>
</gene>
<dbReference type="InterPro" id="IPR012495">
    <property type="entry name" value="TadE-like_dom"/>
</dbReference>
<feature type="transmembrane region" description="Helical" evidence="1">
    <location>
        <begin position="12"/>
        <end position="36"/>
    </location>
</feature>
<proteinExistence type="predicted"/>
<dbReference type="EMBL" id="CP014692">
    <property type="protein sequence ID" value="AQS85009.1"/>
    <property type="molecule type" value="Genomic_DNA"/>
</dbReference>
<evidence type="ECO:0000313" key="3">
    <source>
        <dbReference type="EMBL" id="AQS85009.1"/>
    </source>
</evidence>
<dbReference type="KEGG" id="aace:A0U92_09705"/>
<evidence type="ECO:0000259" key="2">
    <source>
        <dbReference type="Pfam" id="PF07811"/>
    </source>
</evidence>
<evidence type="ECO:0000256" key="1">
    <source>
        <dbReference type="SAM" id="Phobius"/>
    </source>
</evidence>
<name>A0A1U9KGZ5_ACEAC</name>
<protein>
    <submittedName>
        <fullName evidence="3">TadE family protein</fullName>
    </submittedName>
</protein>
<reference evidence="3 4" key="1">
    <citation type="submission" date="2016-03" db="EMBL/GenBank/DDBJ databases">
        <title>Acetic acid bacteria sequencing.</title>
        <authorList>
            <person name="Brandt J."/>
            <person name="Jakob F."/>
            <person name="Vogel R.F."/>
        </authorList>
    </citation>
    <scope>NUCLEOTIDE SEQUENCE [LARGE SCALE GENOMIC DNA]</scope>
    <source>
        <strain evidence="3 4">TMW2.1153</strain>
    </source>
</reference>
<keyword evidence="1" id="KW-0472">Membrane</keyword>
<keyword evidence="4" id="KW-1185">Reference proteome</keyword>
<sequence>MKRWPAFLRAEEGVAAVEFALIAPILLIMLIGGTALEEAVVVSHKVTAAAHSIADVTTQYSTVANTDLSVILSASTVVLEPYPTTSAKMVVSEVQVASGGGTGTVVWSQALNTGPRAVGSTVSIPAASASSDSDTTYLILGEVTYNYTPRVANKFVPGITFYQSLFMVPRISTSIPLTTSSG</sequence>
<dbReference type="Proteomes" id="UP000188937">
    <property type="component" value="Chromosome"/>
</dbReference>
<organism evidence="3 4">
    <name type="scientific">Acetobacter aceti</name>
    <dbReference type="NCBI Taxonomy" id="435"/>
    <lineage>
        <taxon>Bacteria</taxon>
        <taxon>Pseudomonadati</taxon>
        <taxon>Pseudomonadota</taxon>
        <taxon>Alphaproteobacteria</taxon>
        <taxon>Acetobacterales</taxon>
        <taxon>Acetobacteraceae</taxon>
        <taxon>Acetobacter</taxon>
        <taxon>Acetobacter subgen. Acetobacter</taxon>
    </lineage>
</organism>
<accession>A0A1U9KGZ5</accession>
<dbReference type="OrthoDB" id="7189296at2"/>
<dbReference type="AlphaFoldDB" id="A0A1U9KGZ5"/>
<evidence type="ECO:0000313" key="4">
    <source>
        <dbReference type="Proteomes" id="UP000188937"/>
    </source>
</evidence>
<keyword evidence="1" id="KW-0812">Transmembrane</keyword>
<feature type="domain" description="TadE-like" evidence="2">
    <location>
        <begin position="13"/>
        <end position="54"/>
    </location>
</feature>